<comment type="function">
    <text evidence="4">Formation of pseudouridine at positions 38, 39 and 40 in the anticodon stem and loop of transfer RNAs.</text>
</comment>
<reference evidence="10" key="1">
    <citation type="submission" date="2017-09" db="EMBL/GenBank/DDBJ databases">
        <title>Genome sequence of Nannocystis excedens DSM 71.</title>
        <authorList>
            <person name="Blom J."/>
        </authorList>
    </citation>
    <scope>NUCLEOTIDE SEQUENCE [LARGE SCALE GENOMIC DNA]</scope>
    <source>
        <strain evidence="10">type strain: E19</strain>
    </source>
</reference>
<dbReference type="Proteomes" id="UP000223606">
    <property type="component" value="Chromosome 1"/>
</dbReference>
<keyword evidence="3 4" id="KW-0413">Isomerase</keyword>
<dbReference type="InterPro" id="IPR020094">
    <property type="entry name" value="TruA/RsuA/RluB/E/F_N"/>
</dbReference>
<organism evidence="9 10">
    <name type="scientific">Hartmannibacter diazotrophicus</name>
    <dbReference type="NCBI Taxonomy" id="1482074"/>
    <lineage>
        <taxon>Bacteria</taxon>
        <taxon>Pseudomonadati</taxon>
        <taxon>Pseudomonadota</taxon>
        <taxon>Alphaproteobacteria</taxon>
        <taxon>Hyphomicrobiales</taxon>
        <taxon>Pleomorphomonadaceae</taxon>
        <taxon>Hartmannibacter</taxon>
    </lineage>
</organism>
<accession>A0A2C9D063</accession>
<dbReference type="GO" id="GO:0160147">
    <property type="term" value="F:tRNA pseudouridine(38-40) synthase activity"/>
    <property type="evidence" value="ECO:0007669"/>
    <property type="project" value="UniProtKB-EC"/>
</dbReference>
<dbReference type="PANTHER" id="PTHR11142:SF0">
    <property type="entry name" value="TRNA PSEUDOURIDINE SYNTHASE-LIKE 1"/>
    <property type="match status" value="1"/>
</dbReference>
<gene>
    <name evidence="4 9" type="primary">truA</name>
    <name evidence="9" type="ORF">HDIA_0109</name>
</gene>
<dbReference type="CDD" id="cd02570">
    <property type="entry name" value="PseudoU_synth_EcTruA"/>
    <property type="match status" value="1"/>
</dbReference>
<comment type="catalytic activity">
    <reaction evidence="4 7">
        <text>uridine(38/39/40) in tRNA = pseudouridine(38/39/40) in tRNA</text>
        <dbReference type="Rhea" id="RHEA:22376"/>
        <dbReference type="Rhea" id="RHEA-COMP:10085"/>
        <dbReference type="Rhea" id="RHEA-COMP:10087"/>
        <dbReference type="ChEBI" id="CHEBI:65314"/>
        <dbReference type="ChEBI" id="CHEBI:65315"/>
        <dbReference type="EC" id="5.4.99.12"/>
    </reaction>
</comment>
<dbReference type="InterPro" id="IPR020095">
    <property type="entry name" value="PsdUridine_synth_TruA_C"/>
</dbReference>
<sequence length="245" mass="27083">MPRYRMLIEYDGTPFVGWQRQANGVSVQGVIEEAIGKITPEKITLKGAGRTDTGVHATGQVAHVDLEKVMPADTLRDATNFHIEPHPVSILAAEVVDETFDSRFSATKRHYHYRIVDRRAPLALDRYRAWHVRKPLDVDAMQAAAGVLVGHHDFTTFRSTHCQSKSPVKTLDGIDITREGEAIVFHVWSRSFLHNQVRSIVGSLKKVGDGSWTAGTLAAALDARDRRACGPVAPAHGLTLTQVDY</sequence>
<dbReference type="GO" id="GO:0003723">
    <property type="term" value="F:RNA binding"/>
    <property type="evidence" value="ECO:0007669"/>
    <property type="project" value="InterPro"/>
</dbReference>
<dbReference type="AlphaFoldDB" id="A0A2C9D063"/>
<evidence type="ECO:0000313" key="9">
    <source>
        <dbReference type="EMBL" id="SON53650.1"/>
    </source>
</evidence>
<dbReference type="EC" id="5.4.99.12" evidence="4"/>
<dbReference type="SUPFAM" id="SSF55120">
    <property type="entry name" value="Pseudouridine synthase"/>
    <property type="match status" value="1"/>
</dbReference>
<evidence type="ECO:0000256" key="2">
    <source>
        <dbReference type="ARBA" id="ARBA00022694"/>
    </source>
</evidence>
<dbReference type="NCBIfam" id="TIGR00071">
    <property type="entry name" value="hisT_truA"/>
    <property type="match status" value="1"/>
</dbReference>
<dbReference type="GO" id="GO:0031119">
    <property type="term" value="P:tRNA pseudouridine synthesis"/>
    <property type="evidence" value="ECO:0007669"/>
    <property type="project" value="UniProtKB-UniRule"/>
</dbReference>
<dbReference type="PANTHER" id="PTHR11142">
    <property type="entry name" value="PSEUDOURIDYLATE SYNTHASE"/>
    <property type="match status" value="1"/>
</dbReference>
<evidence type="ECO:0000256" key="3">
    <source>
        <dbReference type="ARBA" id="ARBA00023235"/>
    </source>
</evidence>
<dbReference type="OrthoDB" id="9811823at2"/>
<dbReference type="FunFam" id="3.30.70.580:FF:000001">
    <property type="entry name" value="tRNA pseudouridine synthase A"/>
    <property type="match status" value="1"/>
</dbReference>
<dbReference type="KEGG" id="hdi:HDIA_0109"/>
<evidence type="ECO:0000256" key="6">
    <source>
        <dbReference type="PIRSR" id="PIRSR001430-2"/>
    </source>
</evidence>
<feature type="domain" description="Pseudouridine synthase I TruA alpha/beta" evidence="8">
    <location>
        <begin position="144"/>
        <end position="245"/>
    </location>
</feature>
<dbReference type="Pfam" id="PF01416">
    <property type="entry name" value="PseudoU_synth_1"/>
    <property type="match status" value="2"/>
</dbReference>
<name>A0A2C9D063_9HYPH</name>
<keyword evidence="2 4" id="KW-0819">tRNA processing</keyword>
<proteinExistence type="inferred from homology"/>
<dbReference type="RefSeq" id="WP_099553394.1">
    <property type="nucleotide sequence ID" value="NZ_LT960614.1"/>
</dbReference>
<evidence type="ECO:0000256" key="7">
    <source>
        <dbReference type="RuleBase" id="RU003792"/>
    </source>
</evidence>
<dbReference type="Gene3D" id="3.30.70.580">
    <property type="entry name" value="Pseudouridine synthase I, catalytic domain, N-terminal subdomain"/>
    <property type="match status" value="1"/>
</dbReference>
<feature type="binding site" evidence="4 6">
    <location>
        <position position="111"/>
    </location>
    <ligand>
        <name>substrate</name>
    </ligand>
</feature>
<evidence type="ECO:0000256" key="1">
    <source>
        <dbReference type="ARBA" id="ARBA00009375"/>
    </source>
</evidence>
<keyword evidence="10" id="KW-1185">Reference proteome</keyword>
<dbReference type="EMBL" id="LT960614">
    <property type="protein sequence ID" value="SON53650.1"/>
    <property type="molecule type" value="Genomic_DNA"/>
</dbReference>
<comment type="caution">
    <text evidence="4">Lacks conserved residue(s) required for the propagation of feature annotation.</text>
</comment>
<dbReference type="Gene3D" id="3.30.70.660">
    <property type="entry name" value="Pseudouridine synthase I, catalytic domain, C-terminal subdomain"/>
    <property type="match status" value="1"/>
</dbReference>
<dbReference type="InterPro" id="IPR001406">
    <property type="entry name" value="PsdUridine_synth_TruA"/>
</dbReference>
<feature type="domain" description="Pseudouridine synthase I TruA alpha/beta" evidence="8">
    <location>
        <begin position="8"/>
        <end position="104"/>
    </location>
</feature>
<dbReference type="InterPro" id="IPR020097">
    <property type="entry name" value="PsdUridine_synth_TruA_a/b_dom"/>
</dbReference>
<dbReference type="InterPro" id="IPR020103">
    <property type="entry name" value="PsdUridine_synth_cat_dom_sf"/>
</dbReference>
<evidence type="ECO:0000313" key="10">
    <source>
        <dbReference type="Proteomes" id="UP000223606"/>
    </source>
</evidence>
<dbReference type="PIRSF" id="PIRSF001430">
    <property type="entry name" value="tRNA_psdUrid_synth"/>
    <property type="match status" value="1"/>
</dbReference>
<feature type="active site" description="Nucleophile" evidence="4 5">
    <location>
        <position position="52"/>
    </location>
</feature>
<comment type="subunit">
    <text evidence="4">Homodimer.</text>
</comment>
<evidence type="ECO:0000256" key="4">
    <source>
        <dbReference type="HAMAP-Rule" id="MF_00171"/>
    </source>
</evidence>
<evidence type="ECO:0000259" key="8">
    <source>
        <dbReference type="Pfam" id="PF01416"/>
    </source>
</evidence>
<comment type="similarity">
    <text evidence="1 4 7">Belongs to the tRNA pseudouridine synthase TruA family.</text>
</comment>
<dbReference type="HAMAP" id="MF_00171">
    <property type="entry name" value="TruA"/>
    <property type="match status" value="1"/>
</dbReference>
<evidence type="ECO:0000256" key="5">
    <source>
        <dbReference type="PIRSR" id="PIRSR001430-1"/>
    </source>
</evidence>
<protein>
    <recommendedName>
        <fullName evidence="4">tRNA pseudouridine synthase A</fullName>
        <ecNumber evidence="4">5.4.99.12</ecNumber>
    </recommendedName>
    <alternativeName>
        <fullName evidence="4">tRNA pseudouridine(38-40) synthase</fullName>
    </alternativeName>
    <alternativeName>
        <fullName evidence="4">tRNA pseudouridylate synthase I</fullName>
    </alternativeName>
    <alternativeName>
        <fullName evidence="4">tRNA-uridine isomerase I</fullName>
    </alternativeName>
</protein>